<feature type="region of interest" description="Disordered" evidence="1">
    <location>
        <begin position="1"/>
        <end position="20"/>
    </location>
</feature>
<evidence type="ECO:0000313" key="2">
    <source>
        <dbReference type="EMBL" id="KAK7266763.1"/>
    </source>
</evidence>
<sequence length="110" mass="12116">MEERSPPTPTSPVVMGAPGIDNTSGVFEERAGFPCPMRQLLEEKAFTEPKQPCFLVNKEKNTLVIESYVEGETFSLAPKGKGTHITLVISLSTYFRSEKLVFFSPACSTL</sequence>
<reference evidence="2 3" key="1">
    <citation type="submission" date="2024-01" db="EMBL/GenBank/DDBJ databases">
        <title>The genomes of 5 underutilized Papilionoideae crops provide insights into root nodulation and disease resistanc.</title>
        <authorList>
            <person name="Yuan L."/>
        </authorList>
    </citation>
    <scope>NUCLEOTIDE SEQUENCE [LARGE SCALE GENOMIC DNA]</scope>
    <source>
        <strain evidence="2">ZHUSHIDOU_FW_LH</strain>
        <tissue evidence="2">Leaf</tissue>
    </source>
</reference>
<dbReference type="EMBL" id="JAYWIO010000004">
    <property type="protein sequence ID" value="KAK7266763.1"/>
    <property type="molecule type" value="Genomic_DNA"/>
</dbReference>
<accession>A0AAN9F7S2</accession>
<protein>
    <submittedName>
        <fullName evidence="2">Uncharacterized protein</fullName>
    </submittedName>
</protein>
<evidence type="ECO:0000313" key="3">
    <source>
        <dbReference type="Proteomes" id="UP001372338"/>
    </source>
</evidence>
<comment type="caution">
    <text evidence="2">The sequence shown here is derived from an EMBL/GenBank/DDBJ whole genome shotgun (WGS) entry which is preliminary data.</text>
</comment>
<gene>
    <name evidence="2" type="ORF">RIF29_19418</name>
</gene>
<dbReference type="Proteomes" id="UP001372338">
    <property type="component" value="Unassembled WGS sequence"/>
</dbReference>
<name>A0AAN9F7S2_CROPI</name>
<proteinExistence type="predicted"/>
<evidence type="ECO:0000256" key="1">
    <source>
        <dbReference type="SAM" id="MobiDB-lite"/>
    </source>
</evidence>
<dbReference type="AlphaFoldDB" id="A0AAN9F7S2"/>
<keyword evidence="3" id="KW-1185">Reference proteome</keyword>
<organism evidence="2 3">
    <name type="scientific">Crotalaria pallida</name>
    <name type="common">Smooth rattlebox</name>
    <name type="synonym">Crotalaria striata</name>
    <dbReference type="NCBI Taxonomy" id="3830"/>
    <lineage>
        <taxon>Eukaryota</taxon>
        <taxon>Viridiplantae</taxon>
        <taxon>Streptophyta</taxon>
        <taxon>Embryophyta</taxon>
        <taxon>Tracheophyta</taxon>
        <taxon>Spermatophyta</taxon>
        <taxon>Magnoliopsida</taxon>
        <taxon>eudicotyledons</taxon>
        <taxon>Gunneridae</taxon>
        <taxon>Pentapetalae</taxon>
        <taxon>rosids</taxon>
        <taxon>fabids</taxon>
        <taxon>Fabales</taxon>
        <taxon>Fabaceae</taxon>
        <taxon>Papilionoideae</taxon>
        <taxon>50 kb inversion clade</taxon>
        <taxon>genistoids sensu lato</taxon>
        <taxon>core genistoids</taxon>
        <taxon>Crotalarieae</taxon>
        <taxon>Crotalaria</taxon>
    </lineage>
</organism>
<feature type="compositionally biased region" description="Pro residues" evidence="1">
    <location>
        <begin position="1"/>
        <end position="10"/>
    </location>
</feature>